<keyword evidence="8 10" id="KW-0472">Membrane</keyword>
<dbReference type="SUPFAM" id="SSF56935">
    <property type="entry name" value="Porins"/>
    <property type="match status" value="1"/>
</dbReference>
<evidence type="ECO:0000313" key="15">
    <source>
        <dbReference type="Proteomes" id="UP000252792"/>
    </source>
</evidence>
<evidence type="ECO:0000256" key="8">
    <source>
        <dbReference type="ARBA" id="ARBA00023136"/>
    </source>
</evidence>
<dbReference type="Proteomes" id="UP000252792">
    <property type="component" value="Unassembled WGS sequence"/>
</dbReference>
<keyword evidence="14" id="KW-0675">Receptor</keyword>
<feature type="domain" description="Secretin/TonB short N-terminal" evidence="13">
    <location>
        <begin position="70"/>
        <end position="121"/>
    </location>
</feature>
<keyword evidence="6" id="KW-0408">Iron</keyword>
<dbReference type="InterPro" id="IPR039426">
    <property type="entry name" value="TonB-dep_rcpt-like"/>
</dbReference>
<keyword evidence="4" id="KW-0406">Ion transport</keyword>
<dbReference type="GO" id="GO:0044718">
    <property type="term" value="P:siderophore transmembrane transport"/>
    <property type="evidence" value="ECO:0007669"/>
    <property type="project" value="TreeGrafter"/>
</dbReference>
<dbReference type="SMART" id="SM00965">
    <property type="entry name" value="STN"/>
    <property type="match status" value="1"/>
</dbReference>
<dbReference type="RefSeq" id="WP_241560321.1">
    <property type="nucleotide sequence ID" value="NZ_QNSE01000021.1"/>
</dbReference>
<comment type="caution">
    <text evidence="14">The sequence shown here is derived from an EMBL/GenBank/DDBJ whole genome shotgun (WGS) entry which is preliminary data.</text>
</comment>
<dbReference type="CDD" id="cd01347">
    <property type="entry name" value="ligand_gated_channel"/>
    <property type="match status" value="1"/>
</dbReference>
<reference evidence="14 15" key="1">
    <citation type="submission" date="2018-06" db="EMBL/GenBank/DDBJ databases">
        <title>Genomic Encyclopedia of Type Strains, Phase III (KMG-III): the genomes of soil and plant-associated and newly described type strains.</title>
        <authorList>
            <person name="Whitman W."/>
        </authorList>
    </citation>
    <scope>NUCLEOTIDE SEQUENCE [LARGE SCALE GENOMIC DNA]</scope>
    <source>
        <strain evidence="14 15">CECT 7377</strain>
    </source>
</reference>
<accession>A0A366IX05</accession>
<evidence type="ECO:0000256" key="2">
    <source>
        <dbReference type="ARBA" id="ARBA00022448"/>
    </source>
</evidence>
<protein>
    <submittedName>
        <fullName evidence="14">Iron complex outermembrane receptor protein</fullName>
    </submittedName>
</protein>
<organism evidence="14 15">
    <name type="scientific">Marinomonas rhizomae</name>
    <dbReference type="NCBI Taxonomy" id="491948"/>
    <lineage>
        <taxon>Bacteria</taxon>
        <taxon>Pseudomonadati</taxon>
        <taxon>Pseudomonadota</taxon>
        <taxon>Gammaproteobacteria</taxon>
        <taxon>Oceanospirillales</taxon>
        <taxon>Oceanospirillaceae</taxon>
        <taxon>Marinomonas</taxon>
    </lineage>
</organism>
<dbReference type="Gene3D" id="2.170.130.10">
    <property type="entry name" value="TonB-dependent receptor, plug domain"/>
    <property type="match status" value="1"/>
</dbReference>
<keyword evidence="12" id="KW-0732">Signal</keyword>
<dbReference type="InterPro" id="IPR000531">
    <property type="entry name" value="Beta-barrel_TonB"/>
</dbReference>
<evidence type="ECO:0000256" key="11">
    <source>
        <dbReference type="RuleBase" id="RU003357"/>
    </source>
</evidence>
<dbReference type="GO" id="GO:0015344">
    <property type="term" value="F:siderophore uptake transmembrane transporter activity"/>
    <property type="evidence" value="ECO:0007669"/>
    <property type="project" value="TreeGrafter"/>
</dbReference>
<feature type="signal peptide" evidence="12">
    <location>
        <begin position="1"/>
        <end position="38"/>
    </location>
</feature>
<keyword evidence="4" id="KW-0410">Iron transport</keyword>
<name>A0A366IX05_9GAMM</name>
<dbReference type="InterPro" id="IPR012910">
    <property type="entry name" value="Plug_dom"/>
</dbReference>
<dbReference type="Pfam" id="PF00593">
    <property type="entry name" value="TonB_dep_Rec_b-barrel"/>
    <property type="match status" value="1"/>
</dbReference>
<evidence type="ECO:0000256" key="10">
    <source>
        <dbReference type="PROSITE-ProRule" id="PRU01360"/>
    </source>
</evidence>
<dbReference type="EMBL" id="QNSE01000021">
    <property type="protein sequence ID" value="RBP78248.1"/>
    <property type="molecule type" value="Genomic_DNA"/>
</dbReference>
<comment type="similarity">
    <text evidence="10 11">Belongs to the TonB-dependent receptor family.</text>
</comment>
<keyword evidence="15" id="KW-1185">Reference proteome</keyword>
<dbReference type="Pfam" id="PF07715">
    <property type="entry name" value="Plug"/>
    <property type="match status" value="1"/>
</dbReference>
<comment type="subcellular location">
    <subcellularLocation>
        <location evidence="1 10">Cell outer membrane</location>
        <topology evidence="1 10">Multi-pass membrane protein</topology>
    </subcellularLocation>
</comment>
<dbReference type="InterPro" id="IPR037066">
    <property type="entry name" value="Plug_dom_sf"/>
</dbReference>
<gene>
    <name evidence="14" type="ORF">DFP80_12136</name>
</gene>
<keyword evidence="3 10" id="KW-1134">Transmembrane beta strand</keyword>
<dbReference type="AlphaFoldDB" id="A0A366IX05"/>
<evidence type="ECO:0000256" key="4">
    <source>
        <dbReference type="ARBA" id="ARBA00022496"/>
    </source>
</evidence>
<dbReference type="InterPro" id="IPR036942">
    <property type="entry name" value="Beta-barrel_TonB_sf"/>
</dbReference>
<dbReference type="GO" id="GO:0009279">
    <property type="term" value="C:cell outer membrane"/>
    <property type="evidence" value="ECO:0007669"/>
    <property type="project" value="UniProtKB-SubCell"/>
</dbReference>
<dbReference type="PROSITE" id="PS52016">
    <property type="entry name" value="TONB_DEPENDENT_REC_3"/>
    <property type="match status" value="1"/>
</dbReference>
<feature type="chain" id="PRO_5016727131" evidence="12">
    <location>
        <begin position="39"/>
        <end position="806"/>
    </location>
</feature>
<keyword evidence="9 10" id="KW-0998">Cell outer membrane</keyword>
<dbReference type="PANTHER" id="PTHR30069">
    <property type="entry name" value="TONB-DEPENDENT OUTER MEMBRANE RECEPTOR"/>
    <property type="match status" value="1"/>
</dbReference>
<evidence type="ECO:0000256" key="5">
    <source>
        <dbReference type="ARBA" id="ARBA00022692"/>
    </source>
</evidence>
<dbReference type="PANTHER" id="PTHR30069:SF42">
    <property type="entry name" value="FERRIC AEROBACTIN RECEPTOR"/>
    <property type="match status" value="1"/>
</dbReference>
<evidence type="ECO:0000256" key="3">
    <source>
        <dbReference type="ARBA" id="ARBA00022452"/>
    </source>
</evidence>
<evidence type="ECO:0000256" key="9">
    <source>
        <dbReference type="ARBA" id="ARBA00023237"/>
    </source>
</evidence>
<evidence type="ECO:0000256" key="1">
    <source>
        <dbReference type="ARBA" id="ARBA00004571"/>
    </source>
</evidence>
<dbReference type="InterPro" id="IPR011662">
    <property type="entry name" value="Secretin/TonB_short_N"/>
</dbReference>
<sequence length="806" mass="88700">MSTRKNTLFKTRFQIAISTTLTCSGLLIASGISSHALAQDTPHQNVHQQLKIEAGNLGSVLTSFAAHHNIALSFDSALTQNLKTKGISGNTSPIDLIKQLLSNTDLEILSNQDGTYSLVERGQYITTDDQATNLNTLVIQTSRSNTKKEDSPQVITVINRQQIEEQLSISTDSSQALSNLLPAYSPNTQKLNNSSQTFRGRSVLYMIDGVPQSNPIREGSRSAHTIDLSMVERIEVIHGATAVHGLGATGGIINFITKSTRSNELKQHVDVQMTTPTDEISKDTLSYKIGYQAEGSQGDFDYLVGLTNEVQGMYLDADGDYVGAATVRGDIMDSKSYDTFVKLGYWLSDEKRLELEVNKYRMKGRMNFTGVDGDRDNGVATSSVKGTPSEGVAPYNDVQTTSLFYSDSDLDGMTFKAQVFHQDFEGRYGASNSNSFQDTSIAPSGTLYDQSQNQSEKLGAKFSLTKDDLLDNALSITTGLDLLEDKTSQVLILTKRTYVPETEYTNYAPFIQFEYKPTERLVLQAGVRDEHAKLDVNTYQTVAANNSVTVNGGSPSFHETVYNAGAVFKITPIVSVFANYSQGFGMPDVGRVLRGVSTTGQDVDTLIDLSPIVTDNYEVGLRVNRHPYDIEVSYYESNSDLGSRIVENNGLYIVKREKKEIQGAEASLGYQLNKEHKLQASYSYIQGKSDADGDGKVETRLTGADISPNRLVASWNATWNEKLSSLLQVSHAFDRSFDDEDLNFDGYTLVDASIGYSLPIGKMNVSVANLLNEDYFTYYSQAAYANDSFYFKGRGRTVTLAYGLDF</sequence>
<proteinExistence type="inferred from homology"/>
<keyword evidence="5 10" id="KW-0812">Transmembrane</keyword>
<evidence type="ECO:0000256" key="6">
    <source>
        <dbReference type="ARBA" id="ARBA00023004"/>
    </source>
</evidence>
<dbReference type="Gene3D" id="2.40.170.20">
    <property type="entry name" value="TonB-dependent receptor, beta-barrel domain"/>
    <property type="match status" value="1"/>
</dbReference>
<keyword evidence="7 11" id="KW-0798">TonB box</keyword>
<evidence type="ECO:0000256" key="7">
    <source>
        <dbReference type="ARBA" id="ARBA00023077"/>
    </source>
</evidence>
<evidence type="ECO:0000256" key="12">
    <source>
        <dbReference type="SAM" id="SignalP"/>
    </source>
</evidence>
<dbReference type="Gene3D" id="3.55.50.30">
    <property type="match status" value="1"/>
</dbReference>
<evidence type="ECO:0000313" key="14">
    <source>
        <dbReference type="EMBL" id="RBP78248.1"/>
    </source>
</evidence>
<evidence type="ECO:0000259" key="13">
    <source>
        <dbReference type="SMART" id="SM00965"/>
    </source>
</evidence>
<keyword evidence="2 10" id="KW-0813">Transport</keyword>